<dbReference type="GO" id="GO:0009055">
    <property type="term" value="F:electron transfer activity"/>
    <property type="evidence" value="ECO:0007669"/>
    <property type="project" value="InterPro"/>
</dbReference>
<evidence type="ECO:0000256" key="13">
    <source>
        <dbReference type="SAM" id="Phobius"/>
    </source>
</evidence>
<dbReference type="InterPro" id="IPR052168">
    <property type="entry name" value="Cytochrome_b561_oxidase"/>
</dbReference>
<evidence type="ECO:0000256" key="4">
    <source>
        <dbReference type="ARBA" id="ARBA00022475"/>
    </source>
</evidence>
<evidence type="ECO:0000256" key="12">
    <source>
        <dbReference type="ARBA" id="ARBA00037975"/>
    </source>
</evidence>
<comment type="cofactor">
    <cofactor evidence="1">
        <name>heme b</name>
        <dbReference type="ChEBI" id="CHEBI:60344"/>
    </cofactor>
</comment>
<feature type="transmembrane region" description="Helical" evidence="13">
    <location>
        <begin position="146"/>
        <end position="167"/>
    </location>
</feature>
<sequence length="184" mass="20986">MIRNTETAYGSVAKIIHWLVALVVIGLFSVGVWMVTLDYYSDWHKTAPHYHKSVGLLLAALMIFRLLWRWFNVTPKAPANHTKWERFAAHSAHILLYLLLFALFFSGFLISTADGRGIEIFNWVTVPSLGELFQNQEDIAGEIHEWLAYSLIALVVIHAAAALKHHFIDKDNTLKRMINDNASE</sequence>
<keyword evidence="3" id="KW-0813">Transport</keyword>
<keyword evidence="5" id="KW-0349">Heme</keyword>
<evidence type="ECO:0000256" key="11">
    <source>
        <dbReference type="ARBA" id="ARBA00023136"/>
    </source>
</evidence>
<evidence type="ECO:0000313" key="16">
    <source>
        <dbReference type="Proteomes" id="UP001239782"/>
    </source>
</evidence>
<dbReference type="GO" id="GO:0020037">
    <property type="term" value="F:heme binding"/>
    <property type="evidence" value="ECO:0007669"/>
    <property type="project" value="TreeGrafter"/>
</dbReference>
<dbReference type="SUPFAM" id="SSF81342">
    <property type="entry name" value="Transmembrane di-heme cytochromes"/>
    <property type="match status" value="1"/>
</dbReference>
<dbReference type="Gene3D" id="1.20.950.20">
    <property type="entry name" value="Transmembrane di-heme cytochromes, Chain C"/>
    <property type="match status" value="2"/>
</dbReference>
<comment type="subcellular location">
    <subcellularLocation>
        <location evidence="2">Cell membrane</location>
        <topology evidence="2">Multi-pass membrane protein</topology>
    </subcellularLocation>
</comment>
<organism evidence="15 16">
    <name type="scientific">Pleionea litopenaei</name>
    <dbReference type="NCBI Taxonomy" id="3070815"/>
    <lineage>
        <taxon>Bacteria</taxon>
        <taxon>Pseudomonadati</taxon>
        <taxon>Pseudomonadota</taxon>
        <taxon>Gammaproteobacteria</taxon>
        <taxon>Oceanospirillales</taxon>
        <taxon>Pleioneaceae</taxon>
        <taxon>Pleionea</taxon>
    </lineage>
</organism>
<keyword evidence="10" id="KW-0408">Iron</keyword>
<dbReference type="EMBL" id="CP133548">
    <property type="protein sequence ID" value="WMS86242.1"/>
    <property type="molecule type" value="Genomic_DNA"/>
</dbReference>
<dbReference type="GO" id="GO:0046872">
    <property type="term" value="F:metal ion binding"/>
    <property type="evidence" value="ECO:0007669"/>
    <property type="project" value="UniProtKB-KW"/>
</dbReference>
<dbReference type="Proteomes" id="UP001239782">
    <property type="component" value="Chromosome"/>
</dbReference>
<reference evidence="15 16" key="1">
    <citation type="submission" date="2023-08" db="EMBL/GenBank/DDBJ databases">
        <title>Pleionea litopenaei sp. nov., isolated from stomach of juvenile Litopenaeus vannamei.</title>
        <authorList>
            <person name="Rho A.M."/>
            <person name="Hwang C.Y."/>
        </authorList>
    </citation>
    <scope>NUCLEOTIDE SEQUENCE [LARGE SCALE GENOMIC DNA]</scope>
    <source>
        <strain evidence="15 16">HL-JVS1</strain>
    </source>
</reference>
<keyword evidence="9 13" id="KW-1133">Transmembrane helix</keyword>
<keyword evidence="4" id="KW-1003">Cell membrane</keyword>
<dbReference type="InterPro" id="IPR011577">
    <property type="entry name" value="Cyt_b561_bac/Ni-Hgenase"/>
</dbReference>
<dbReference type="KEGG" id="plei:Q9312_13540"/>
<dbReference type="InterPro" id="IPR016174">
    <property type="entry name" value="Di-haem_cyt_TM"/>
</dbReference>
<feature type="transmembrane region" description="Helical" evidence="13">
    <location>
        <begin position="92"/>
        <end position="113"/>
    </location>
</feature>
<dbReference type="PANTHER" id="PTHR30529">
    <property type="entry name" value="CYTOCHROME B561"/>
    <property type="match status" value="1"/>
</dbReference>
<evidence type="ECO:0000259" key="14">
    <source>
        <dbReference type="Pfam" id="PF01292"/>
    </source>
</evidence>
<comment type="similarity">
    <text evidence="12">Belongs to the cytochrome b561 family.</text>
</comment>
<evidence type="ECO:0000256" key="10">
    <source>
        <dbReference type="ARBA" id="ARBA00023004"/>
    </source>
</evidence>
<name>A0AA51X5L2_9GAMM</name>
<keyword evidence="7" id="KW-0479">Metal-binding</keyword>
<keyword evidence="11 13" id="KW-0472">Membrane</keyword>
<keyword evidence="6 13" id="KW-0812">Transmembrane</keyword>
<evidence type="ECO:0000256" key="6">
    <source>
        <dbReference type="ARBA" id="ARBA00022692"/>
    </source>
</evidence>
<keyword evidence="8" id="KW-0249">Electron transport</keyword>
<evidence type="ECO:0000256" key="2">
    <source>
        <dbReference type="ARBA" id="ARBA00004651"/>
    </source>
</evidence>
<feature type="domain" description="Cytochrome b561 bacterial/Ni-hydrogenase" evidence="14">
    <location>
        <begin position="9"/>
        <end position="179"/>
    </location>
</feature>
<dbReference type="RefSeq" id="WP_309201394.1">
    <property type="nucleotide sequence ID" value="NZ_CP133548.1"/>
</dbReference>
<dbReference type="AlphaFoldDB" id="A0AA51X5L2"/>
<gene>
    <name evidence="15" type="ORF">Q9312_13540</name>
</gene>
<feature type="transmembrane region" description="Helical" evidence="13">
    <location>
        <begin position="12"/>
        <end position="34"/>
    </location>
</feature>
<feature type="transmembrane region" description="Helical" evidence="13">
    <location>
        <begin position="54"/>
        <end position="71"/>
    </location>
</feature>
<evidence type="ECO:0000256" key="7">
    <source>
        <dbReference type="ARBA" id="ARBA00022723"/>
    </source>
</evidence>
<dbReference type="GO" id="GO:0022904">
    <property type="term" value="P:respiratory electron transport chain"/>
    <property type="evidence" value="ECO:0007669"/>
    <property type="project" value="InterPro"/>
</dbReference>
<evidence type="ECO:0000256" key="9">
    <source>
        <dbReference type="ARBA" id="ARBA00022989"/>
    </source>
</evidence>
<evidence type="ECO:0000256" key="3">
    <source>
        <dbReference type="ARBA" id="ARBA00022448"/>
    </source>
</evidence>
<keyword evidence="16" id="KW-1185">Reference proteome</keyword>
<proteinExistence type="inferred from homology"/>
<evidence type="ECO:0000256" key="8">
    <source>
        <dbReference type="ARBA" id="ARBA00022982"/>
    </source>
</evidence>
<evidence type="ECO:0000256" key="1">
    <source>
        <dbReference type="ARBA" id="ARBA00001970"/>
    </source>
</evidence>
<dbReference type="Pfam" id="PF01292">
    <property type="entry name" value="Ni_hydr_CYTB"/>
    <property type="match status" value="1"/>
</dbReference>
<dbReference type="GO" id="GO:0005886">
    <property type="term" value="C:plasma membrane"/>
    <property type="evidence" value="ECO:0007669"/>
    <property type="project" value="UniProtKB-SubCell"/>
</dbReference>
<evidence type="ECO:0000313" key="15">
    <source>
        <dbReference type="EMBL" id="WMS86242.1"/>
    </source>
</evidence>
<dbReference type="PANTHER" id="PTHR30529:SF1">
    <property type="entry name" value="CYTOCHROME B561 HOMOLOG 2"/>
    <property type="match status" value="1"/>
</dbReference>
<evidence type="ECO:0000256" key="5">
    <source>
        <dbReference type="ARBA" id="ARBA00022617"/>
    </source>
</evidence>
<accession>A0AA51X5L2</accession>
<protein>
    <submittedName>
        <fullName evidence="15">Cytochrome b</fullName>
    </submittedName>
</protein>